<dbReference type="InterPro" id="IPR046980">
    <property type="entry name" value="KefG/KefF"/>
</dbReference>
<dbReference type="EMBL" id="BJUG01000001">
    <property type="protein sequence ID" value="GEK36036.1"/>
    <property type="molecule type" value="Genomic_DNA"/>
</dbReference>
<dbReference type="Gene3D" id="3.40.50.360">
    <property type="match status" value="1"/>
</dbReference>
<dbReference type="RefSeq" id="WP_067485382.1">
    <property type="nucleotide sequence ID" value="NZ_BJUG01000001.1"/>
</dbReference>
<dbReference type="Proteomes" id="UP000321361">
    <property type="component" value="Unassembled WGS sequence"/>
</dbReference>
<dbReference type="InterPro" id="IPR003680">
    <property type="entry name" value="Flavodoxin_fold"/>
</dbReference>
<dbReference type="Proteomes" id="UP000078516">
    <property type="component" value="Unassembled WGS sequence"/>
</dbReference>
<dbReference type="Pfam" id="PF02525">
    <property type="entry name" value="Flavodoxin_2"/>
    <property type="match status" value="1"/>
</dbReference>
<dbReference type="PANTHER" id="PTHR47307:SF1">
    <property type="entry name" value="GLUTATHIONE-REGULATED POTASSIUM-EFFLUX SYSTEM ANCILLARY PROTEIN KEFG"/>
    <property type="match status" value="1"/>
</dbReference>
<dbReference type="PANTHER" id="PTHR47307">
    <property type="entry name" value="GLUTATHIONE-REGULATED POTASSIUM-EFFLUX SYSTEM ANCILLARY PROTEIN KEFG"/>
    <property type="match status" value="1"/>
</dbReference>
<dbReference type="GO" id="GO:0010181">
    <property type="term" value="F:FMN binding"/>
    <property type="evidence" value="ECO:0007669"/>
    <property type="project" value="TreeGrafter"/>
</dbReference>
<comment type="caution">
    <text evidence="4">The sequence shown here is derived from an EMBL/GenBank/DDBJ whole genome shotgun (WGS) entry which is preliminary data.</text>
</comment>
<dbReference type="SUPFAM" id="SSF52218">
    <property type="entry name" value="Flavoproteins"/>
    <property type="match status" value="1"/>
</dbReference>
<keyword evidence="1" id="KW-0560">Oxidoreductase</keyword>
<dbReference type="OrthoDB" id="9798454at2"/>
<gene>
    <name evidence="4" type="ORF">A6E74_11260</name>
    <name evidence="3" type="ORF">ETH01_03230</name>
</gene>
<evidence type="ECO:0000313" key="5">
    <source>
        <dbReference type="Proteomes" id="UP000078516"/>
    </source>
</evidence>
<proteinExistence type="predicted"/>
<reference evidence="4 5" key="1">
    <citation type="submission" date="2016-04" db="EMBL/GenBank/DDBJ databases">
        <title>Draft genome of an Enterococcus thailandicus strain isolated from bovine feces.</title>
        <authorList>
            <person name="Beukers A.G."/>
            <person name="Zaheer R."/>
            <person name="Goji N."/>
            <person name="Cook S.R."/>
            <person name="Amoako K."/>
            <person name="Chaves A.V."/>
            <person name="Ward M.P."/>
            <person name="Mcallister T.A."/>
        </authorList>
    </citation>
    <scope>NUCLEOTIDE SEQUENCE [LARGE SCALE GENOMIC DNA]</scope>
    <source>
        <strain evidence="4 5">F0711D 46</strain>
    </source>
</reference>
<evidence type="ECO:0000313" key="6">
    <source>
        <dbReference type="Proteomes" id="UP000321361"/>
    </source>
</evidence>
<sequence>MKTLVIVSHPNLQESLNQQFFKEASQSLSITWHHLESVYPAGEINQNDELALLATHERIIFQFPLYWYSAPAHLKIWQDTVLAKASKVLKGKDFGVVVTTGVAEKEYQAGGKEEFTLSEFLRPYQRIAHKFQMNYLPPFVLAQFMYQTSEIRFERLIAYQQYLSLTGKPSLVQRINWFLEQIEKNTHFSEPQKSYLLDGLKEQQEMIEDLTFTLGELKEENE</sequence>
<evidence type="ECO:0000259" key="2">
    <source>
        <dbReference type="Pfam" id="PF02525"/>
    </source>
</evidence>
<reference evidence="3 6" key="2">
    <citation type="submission" date="2019-07" db="EMBL/GenBank/DDBJ databases">
        <title>Whole genome shotgun sequence of Enterococcus thailandicus NBRC 101867.</title>
        <authorList>
            <person name="Hosoyama A."/>
            <person name="Uohara A."/>
            <person name="Ohji S."/>
            <person name="Ichikawa N."/>
        </authorList>
    </citation>
    <scope>NUCLEOTIDE SEQUENCE [LARGE SCALE GENOMIC DNA]</scope>
    <source>
        <strain evidence="3 6">NBRC 101867</strain>
    </source>
</reference>
<evidence type="ECO:0000256" key="1">
    <source>
        <dbReference type="ARBA" id="ARBA00023002"/>
    </source>
</evidence>
<dbReference type="AlphaFoldDB" id="A0A179EPE9"/>
<protein>
    <submittedName>
        <fullName evidence="4">NAD(P)H dehydrogenase</fullName>
    </submittedName>
</protein>
<feature type="domain" description="Flavodoxin-like fold" evidence="2">
    <location>
        <begin position="1"/>
        <end position="159"/>
    </location>
</feature>
<evidence type="ECO:0000313" key="3">
    <source>
        <dbReference type="EMBL" id="GEK36036.1"/>
    </source>
</evidence>
<dbReference type="InterPro" id="IPR029039">
    <property type="entry name" value="Flavoprotein-like_sf"/>
</dbReference>
<dbReference type="KEGG" id="eth:CK496_01945"/>
<dbReference type="EMBL" id="LWMN01000017">
    <property type="protein sequence ID" value="OAQ54942.1"/>
    <property type="molecule type" value="Genomic_DNA"/>
</dbReference>
<dbReference type="GO" id="GO:0003955">
    <property type="term" value="F:NAD(P)H dehydrogenase (quinone) activity"/>
    <property type="evidence" value="ECO:0007669"/>
    <property type="project" value="TreeGrafter"/>
</dbReference>
<dbReference type="GeneID" id="77486398"/>
<keyword evidence="5" id="KW-1185">Reference proteome</keyword>
<organism evidence="4 5">
    <name type="scientific">Enterococcus thailandicus</name>
    <dbReference type="NCBI Taxonomy" id="417368"/>
    <lineage>
        <taxon>Bacteria</taxon>
        <taxon>Bacillati</taxon>
        <taxon>Bacillota</taxon>
        <taxon>Bacilli</taxon>
        <taxon>Lactobacillales</taxon>
        <taxon>Enterococcaceae</taxon>
        <taxon>Enterococcus</taxon>
    </lineage>
</organism>
<name>A0A179EPE9_ENTTH</name>
<dbReference type="GO" id="GO:0009055">
    <property type="term" value="F:electron transfer activity"/>
    <property type="evidence" value="ECO:0007669"/>
    <property type="project" value="TreeGrafter"/>
</dbReference>
<evidence type="ECO:0000313" key="4">
    <source>
        <dbReference type="EMBL" id="OAQ54942.1"/>
    </source>
</evidence>
<accession>A0A179EPE9</accession>